<dbReference type="Proteomes" id="UP000018433">
    <property type="component" value="Unassembled WGS sequence"/>
</dbReference>
<protein>
    <submittedName>
        <fullName evidence="1">Uncharacterized protein</fullName>
    </submittedName>
</protein>
<organism evidence="1 2">
    <name type="scientific">Acinetobacter soli NIPH 2899</name>
    <dbReference type="NCBI Taxonomy" id="1217677"/>
    <lineage>
        <taxon>Bacteria</taxon>
        <taxon>Pseudomonadati</taxon>
        <taxon>Pseudomonadota</taxon>
        <taxon>Gammaproteobacteria</taxon>
        <taxon>Moraxellales</taxon>
        <taxon>Moraxellaceae</taxon>
        <taxon>Acinetobacter</taxon>
    </lineage>
</organism>
<evidence type="ECO:0000313" key="2">
    <source>
        <dbReference type="Proteomes" id="UP000018433"/>
    </source>
</evidence>
<dbReference type="EMBL" id="APPV01000006">
    <property type="protein sequence ID" value="ENV61221.1"/>
    <property type="molecule type" value="Genomic_DNA"/>
</dbReference>
<reference evidence="1 2" key="1">
    <citation type="submission" date="2013-02" db="EMBL/GenBank/DDBJ databases">
        <title>The Genome Sequence of Acinetobacter soli NIPH 2899.</title>
        <authorList>
            <consortium name="The Broad Institute Genome Sequencing Platform"/>
            <consortium name="The Broad Institute Genome Sequencing Center for Infectious Disease"/>
            <person name="Cerqueira G."/>
            <person name="Feldgarden M."/>
            <person name="Courvalin P."/>
            <person name="Perichon B."/>
            <person name="Grillot-Courvalin C."/>
            <person name="Clermont D."/>
            <person name="Rocha E."/>
            <person name="Yoon E.-J."/>
            <person name="Nemec A."/>
            <person name="Walker B."/>
            <person name="Young S.K."/>
            <person name="Zeng Q."/>
            <person name="Gargeya S."/>
            <person name="Fitzgerald M."/>
            <person name="Haas B."/>
            <person name="Abouelleil A."/>
            <person name="Alvarado L."/>
            <person name="Arachchi H.M."/>
            <person name="Berlin A.M."/>
            <person name="Chapman S.B."/>
            <person name="Dewar J."/>
            <person name="Goldberg J."/>
            <person name="Griggs A."/>
            <person name="Gujja S."/>
            <person name="Hansen M."/>
            <person name="Howarth C."/>
            <person name="Imamovic A."/>
            <person name="Larimer J."/>
            <person name="McCowan C."/>
            <person name="Murphy C."/>
            <person name="Neiman D."/>
            <person name="Pearson M."/>
            <person name="Priest M."/>
            <person name="Roberts A."/>
            <person name="Saif S."/>
            <person name="Shea T."/>
            <person name="Sisk P."/>
            <person name="Sykes S."/>
            <person name="Wortman J."/>
            <person name="Nusbaum C."/>
            <person name="Birren B."/>
        </authorList>
    </citation>
    <scope>NUCLEOTIDE SEQUENCE [LARGE SCALE GENOMIC DNA]</scope>
    <source>
        <strain evidence="1 2">NIPH 2899</strain>
    </source>
</reference>
<gene>
    <name evidence="1" type="ORF">F950_00476</name>
</gene>
<name>A0ABN0K020_9GAMM</name>
<accession>A0ABN0K020</accession>
<keyword evidence="2" id="KW-1185">Reference proteome</keyword>
<proteinExistence type="predicted"/>
<comment type="caution">
    <text evidence="1">The sequence shown here is derived from an EMBL/GenBank/DDBJ whole genome shotgun (WGS) entry which is preliminary data.</text>
</comment>
<evidence type="ECO:0000313" key="1">
    <source>
        <dbReference type="EMBL" id="ENV61221.1"/>
    </source>
</evidence>
<sequence>MRIIIKSDAVNCEMIRPELHILYILKSLLIYKNDKLDLCKSSAIITK</sequence>